<evidence type="ECO:0000259" key="2">
    <source>
        <dbReference type="Pfam" id="PF23353"/>
    </source>
</evidence>
<name>A0A9P0DU09_PHACE</name>
<dbReference type="InterPro" id="IPR055381">
    <property type="entry name" value="BBS2_CtH_dom"/>
</dbReference>
<dbReference type="EMBL" id="OU896710">
    <property type="protein sequence ID" value="CAH1163467.1"/>
    <property type="molecule type" value="Genomic_DNA"/>
</dbReference>
<sequence length="122" mass="13895">MDKLTEIQNARVRLEADIADKLAQIRNLIIKAEDSRINDLKELIKHYDEVNAINSEMINGHNIKLQNYEEGVETMKKINAIIQKASRIRVGQHSSHVINHCRNCIKNNSLEGLIKVIRTGGL</sequence>
<dbReference type="GO" id="GO:0034464">
    <property type="term" value="C:BBSome"/>
    <property type="evidence" value="ECO:0007669"/>
    <property type="project" value="InterPro"/>
</dbReference>
<dbReference type="InterPro" id="IPR055380">
    <property type="entry name" value="BBS2_hp_dom"/>
</dbReference>
<dbReference type="GO" id="GO:0036064">
    <property type="term" value="C:ciliary basal body"/>
    <property type="evidence" value="ECO:0007669"/>
    <property type="project" value="TreeGrafter"/>
</dbReference>
<reference evidence="3" key="1">
    <citation type="submission" date="2022-01" db="EMBL/GenBank/DDBJ databases">
        <authorList>
            <person name="King R."/>
        </authorList>
    </citation>
    <scope>NUCLEOTIDE SEQUENCE</scope>
</reference>
<evidence type="ECO:0000313" key="4">
    <source>
        <dbReference type="Proteomes" id="UP001153737"/>
    </source>
</evidence>
<reference evidence="3" key="2">
    <citation type="submission" date="2022-10" db="EMBL/GenBank/DDBJ databases">
        <authorList>
            <consortium name="ENA_rothamsted_submissions"/>
            <consortium name="culmorum"/>
            <person name="King R."/>
        </authorList>
    </citation>
    <scope>NUCLEOTIDE SEQUENCE</scope>
</reference>
<dbReference type="OrthoDB" id="2120021at2759"/>
<accession>A0A9P0DU09</accession>
<dbReference type="Pfam" id="PF23351">
    <property type="entry name" value="BBS2_CtH"/>
    <property type="match status" value="1"/>
</dbReference>
<dbReference type="AlphaFoldDB" id="A0A9P0DU09"/>
<dbReference type="Pfam" id="PF23353">
    <property type="entry name" value="BBS2_hp"/>
    <property type="match status" value="1"/>
</dbReference>
<dbReference type="GO" id="GO:0043005">
    <property type="term" value="C:neuron projection"/>
    <property type="evidence" value="ECO:0007669"/>
    <property type="project" value="TreeGrafter"/>
</dbReference>
<evidence type="ECO:0000259" key="1">
    <source>
        <dbReference type="Pfam" id="PF23351"/>
    </source>
</evidence>
<dbReference type="Proteomes" id="UP001153737">
    <property type="component" value="Chromosome 4"/>
</dbReference>
<gene>
    <name evidence="3" type="ORF">PHAECO_LOCUS8874</name>
</gene>
<protein>
    <submittedName>
        <fullName evidence="3">Uncharacterized protein</fullName>
    </submittedName>
</protein>
<keyword evidence="4" id="KW-1185">Reference proteome</keyword>
<feature type="domain" description="BBS2 C-terminal helix bundle" evidence="1">
    <location>
        <begin position="97"/>
        <end position="118"/>
    </location>
</feature>
<dbReference type="InterPro" id="IPR016616">
    <property type="entry name" value="Bardet-Biedl_syndrome_2_prot"/>
</dbReference>
<organism evidence="3 4">
    <name type="scientific">Phaedon cochleariae</name>
    <name type="common">Mustard beetle</name>
    <dbReference type="NCBI Taxonomy" id="80249"/>
    <lineage>
        <taxon>Eukaryota</taxon>
        <taxon>Metazoa</taxon>
        <taxon>Ecdysozoa</taxon>
        <taxon>Arthropoda</taxon>
        <taxon>Hexapoda</taxon>
        <taxon>Insecta</taxon>
        <taxon>Pterygota</taxon>
        <taxon>Neoptera</taxon>
        <taxon>Endopterygota</taxon>
        <taxon>Coleoptera</taxon>
        <taxon>Polyphaga</taxon>
        <taxon>Cucujiformia</taxon>
        <taxon>Chrysomeloidea</taxon>
        <taxon>Chrysomelidae</taxon>
        <taxon>Chrysomelinae</taxon>
        <taxon>Chrysomelini</taxon>
        <taxon>Phaedon</taxon>
    </lineage>
</organism>
<dbReference type="GO" id="GO:1905515">
    <property type="term" value="P:non-motile cilium assembly"/>
    <property type="evidence" value="ECO:0007669"/>
    <property type="project" value="InterPro"/>
</dbReference>
<evidence type="ECO:0000313" key="3">
    <source>
        <dbReference type="EMBL" id="CAH1163467.1"/>
    </source>
</evidence>
<dbReference type="GO" id="GO:0016020">
    <property type="term" value="C:membrane"/>
    <property type="evidence" value="ECO:0007669"/>
    <property type="project" value="TreeGrafter"/>
</dbReference>
<feature type="domain" description="BBS2 hairpin" evidence="2">
    <location>
        <begin position="1"/>
        <end position="87"/>
    </location>
</feature>
<dbReference type="PANTHER" id="PTHR32465">
    <property type="entry name" value="BARDET-BIEDL SYNDROME 2 PROTEIN"/>
    <property type="match status" value="1"/>
</dbReference>
<dbReference type="PANTHER" id="PTHR32465:SF0">
    <property type="entry name" value="BARDET-BIEDL SYNDROME 2 PROTEIN"/>
    <property type="match status" value="1"/>
</dbReference>
<proteinExistence type="predicted"/>
<dbReference type="GO" id="GO:0031514">
    <property type="term" value="C:motile cilium"/>
    <property type="evidence" value="ECO:0007669"/>
    <property type="project" value="TreeGrafter"/>
</dbReference>